<dbReference type="InterPro" id="IPR004111">
    <property type="entry name" value="Repressor_TetR_C"/>
</dbReference>
<evidence type="ECO:0000256" key="2">
    <source>
        <dbReference type="ARBA" id="ARBA00023125"/>
    </source>
</evidence>
<sequence length="229" mass="24705">MPPTRRAERRTDALSTDRIVEEAVAILDVDGAAGLTFRALATRLNTGAGAIYHHVANKDELLGAATSVVVEPVVSSVVDEDDPARAIRTVAVGMFDAIDAHPWVGGQLPREAGQESLMRFFESIGSRVVTLGALSSREAFDATSALVNYVLGVAGQNAENAQTARTRTHLGDRATQLAAMADRWTDLDPVEFPFVRQMAAALRDHDDRDQFLAGIDLILAGIEARRRDD</sequence>
<keyword evidence="7" id="KW-1185">Reference proteome</keyword>
<dbReference type="InterPro" id="IPR036271">
    <property type="entry name" value="Tet_transcr_reg_TetR-rel_C_sf"/>
</dbReference>
<feature type="domain" description="HTH tetR-type" evidence="5">
    <location>
        <begin position="13"/>
        <end position="73"/>
    </location>
</feature>
<dbReference type="PROSITE" id="PS50977">
    <property type="entry name" value="HTH_TETR_2"/>
    <property type="match status" value="1"/>
</dbReference>
<keyword evidence="2 4" id="KW-0238">DNA-binding</keyword>
<organism evidence="6 7">
    <name type="scientific">Williamsia herbipolensis</name>
    <dbReference type="NCBI Taxonomy" id="1603258"/>
    <lineage>
        <taxon>Bacteria</taxon>
        <taxon>Bacillati</taxon>
        <taxon>Actinomycetota</taxon>
        <taxon>Actinomycetes</taxon>
        <taxon>Mycobacteriales</taxon>
        <taxon>Nocardiaceae</taxon>
        <taxon>Williamsia</taxon>
    </lineage>
</organism>
<keyword evidence="3" id="KW-0804">Transcription</keyword>
<evidence type="ECO:0000313" key="7">
    <source>
        <dbReference type="Proteomes" id="UP001432128"/>
    </source>
</evidence>
<dbReference type="SUPFAM" id="SSF46689">
    <property type="entry name" value="Homeodomain-like"/>
    <property type="match status" value="1"/>
</dbReference>
<dbReference type="Proteomes" id="UP001432128">
    <property type="component" value="Chromosome"/>
</dbReference>
<dbReference type="InterPro" id="IPR001647">
    <property type="entry name" value="HTH_TetR"/>
</dbReference>
<reference evidence="6 7" key="1">
    <citation type="submission" date="2022-10" db="EMBL/GenBank/DDBJ databases">
        <title>The complete genomes of actinobacterial strains from the NBC collection.</title>
        <authorList>
            <person name="Joergensen T.S."/>
            <person name="Alvarez Arevalo M."/>
            <person name="Sterndorff E.B."/>
            <person name="Faurdal D."/>
            <person name="Vuksanovic O."/>
            <person name="Mourched A.-S."/>
            <person name="Charusanti P."/>
            <person name="Shaw S."/>
            <person name="Blin K."/>
            <person name="Weber T."/>
        </authorList>
    </citation>
    <scope>NUCLEOTIDE SEQUENCE [LARGE SCALE GENOMIC DNA]</scope>
    <source>
        <strain evidence="6 7">NBC_00319</strain>
    </source>
</reference>
<evidence type="ECO:0000256" key="3">
    <source>
        <dbReference type="ARBA" id="ARBA00023163"/>
    </source>
</evidence>
<dbReference type="GO" id="GO:0003700">
    <property type="term" value="F:DNA-binding transcription factor activity"/>
    <property type="evidence" value="ECO:0007669"/>
    <property type="project" value="TreeGrafter"/>
</dbReference>
<dbReference type="Gene3D" id="1.10.357.10">
    <property type="entry name" value="Tetracycline Repressor, domain 2"/>
    <property type="match status" value="1"/>
</dbReference>
<dbReference type="InterPro" id="IPR009057">
    <property type="entry name" value="Homeodomain-like_sf"/>
</dbReference>
<dbReference type="InterPro" id="IPR050109">
    <property type="entry name" value="HTH-type_TetR-like_transc_reg"/>
</dbReference>
<dbReference type="Gene3D" id="1.10.10.60">
    <property type="entry name" value="Homeodomain-like"/>
    <property type="match status" value="1"/>
</dbReference>
<keyword evidence="1" id="KW-0805">Transcription regulation</keyword>
<dbReference type="RefSeq" id="WP_328855980.1">
    <property type="nucleotide sequence ID" value="NZ_CP108021.1"/>
</dbReference>
<dbReference type="Pfam" id="PF02909">
    <property type="entry name" value="TetR_C_1"/>
    <property type="match status" value="1"/>
</dbReference>
<dbReference type="Pfam" id="PF00440">
    <property type="entry name" value="TetR_N"/>
    <property type="match status" value="1"/>
</dbReference>
<dbReference type="PANTHER" id="PTHR30055:SF151">
    <property type="entry name" value="TRANSCRIPTIONAL REGULATORY PROTEIN"/>
    <property type="match status" value="1"/>
</dbReference>
<name>A0AAU4JWW8_9NOCA</name>
<dbReference type="PANTHER" id="PTHR30055">
    <property type="entry name" value="HTH-TYPE TRANSCRIPTIONAL REGULATOR RUTR"/>
    <property type="match status" value="1"/>
</dbReference>
<evidence type="ECO:0000256" key="4">
    <source>
        <dbReference type="PROSITE-ProRule" id="PRU00335"/>
    </source>
</evidence>
<accession>A0AAU4JWW8</accession>
<evidence type="ECO:0000313" key="6">
    <source>
        <dbReference type="EMBL" id="WUM18310.1"/>
    </source>
</evidence>
<dbReference type="EMBL" id="CP108021">
    <property type="protein sequence ID" value="WUM18310.1"/>
    <property type="molecule type" value="Genomic_DNA"/>
</dbReference>
<evidence type="ECO:0000259" key="5">
    <source>
        <dbReference type="PROSITE" id="PS50977"/>
    </source>
</evidence>
<dbReference type="GO" id="GO:0045892">
    <property type="term" value="P:negative regulation of DNA-templated transcription"/>
    <property type="evidence" value="ECO:0007669"/>
    <property type="project" value="InterPro"/>
</dbReference>
<dbReference type="AlphaFoldDB" id="A0AAU4JWW8"/>
<proteinExistence type="predicted"/>
<evidence type="ECO:0000256" key="1">
    <source>
        <dbReference type="ARBA" id="ARBA00023015"/>
    </source>
</evidence>
<gene>
    <name evidence="6" type="ORF">OG579_11115</name>
</gene>
<dbReference type="SUPFAM" id="SSF48498">
    <property type="entry name" value="Tetracyclin repressor-like, C-terminal domain"/>
    <property type="match status" value="1"/>
</dbReference>
<dbReference type="GO" id="GO:0000976">
    <property type="term" value="F:transcription cis-regulatory region binding"/>
    <property type="evidence" value="ECO:0007669"/>
    <property type="project" value="TreeGrafter"/>
</dbReference>
<dbReference type="KEGG" id="whr:OG579_11115"/>
<feature type="DNA-binding region" description="H-T-H motif" evidence="4">
    <location>
        <begin position="36"/>
        <end position="55"/>
    </location>
</feature>
<protein>
    <submittedName>
        <fullName evidence="6">TetR/AcrR family transcriptional regulator</fullName>
    </submittedName>
</protein>